<proteinExistence type="predicted"/>
<evidence type="ECO:0000313" key="2">
    <source>
        <dbReference type="EMBL" id="GAT46475.1"/>
    </source>
</evidence>
<feature type="compositionally biased region" description="Basic residues" evidence="1">
    <location>
        <begin position="481"/>
        <end position="493"/>
    </location>
</feature>
<accession>A0ABQ0L5P4</accession>
<dbReference type="Proteomes" id="UP000815677">
    <property type="component" value="Unassembled WGS sequence"/>
</dbReference>
<dbReference type="EMBL" id="DF842544">
    <property type="protein sequence ID" value="GAT46475.1"/>
    <property type="molecule type" value="Genomic_DNA"/>
</dbReference>
<evidence type="ECO:0000313" key="3">
    <source>
        <dbReference type="Proteomes" id="UP000815677"/>
    </source>
</evidence>
<organism evidence="2 3">
    <name type="scientific">Mycena chlorophos</name>
    <name type="common">Agaric fungus</name>
    <name type="synonym">Agaricus chlorophos</name>
    <dbReference type="NCBI Taxonomy" id="658473"/>
    <lineage>
        <taxon>Eukaryota</taxon>
        <taxon>Fungi</taxon>
        <taxon>Dikarya</taxon>
        <taxon>Basidiomycota</taxon>
        <taxon>Agaricomycotina</taxon>
        <taxon>Agaricomycetes</taxon>
        <taxon>Agaricomycetidae</taxon>
        <taxon>Agaricales</taxon>
        <taxon>Marasmiineae</taxon>
        <taxon>Mycenaceae</taxon>
        <taxon>Mycena</taxon>
    </lineage>
</organism>
<name>A0ABQ0L5P4_MYCCL</name>
<protein>
    <submittedName>
        <fullName evidence="2">Uncharacterized protein</fullName>
    </submittedName>
</protein>
<feature type="compositionally biased region" description="Polar residues" evidence="1">
    <location>
        <begin position="507"/>
        <end position="518"/>
    </location>
</feature>
<keyword evidence="3" id="KW-1185">Reference proteome</keyword>
<feature type="region of interest" description="Disordered" evidence="1">
    <location>
        <begin position="470"/>
        <end position="521"/>
    </location>
</feature>
<gene>
    <name evidence="2" type="ORF">MCHLO_04004</name>
</gene>
<evidence type="ECO:0000256" key="1">
    <source>
        <dbReference type="SAM" id="MobiDB-lite"/>
    </source>
</evidence>
<reference evidence="2" key="1">
    <citation type="submission" date="2014-09" db="EMBL/GenBank/DDBJ databases">
        <title>Genome sequence of the luminous mushroom Mycena chlorophos for searching fungal bioluminescence genes.</title>
        <authorList>
            <person name="Tanaka Y."/>
            <person name="Kasuga D."/>
            <person name="Oba Y."/>
            <person name="Hase S."/>
            <person name="Sato K."/>
            <person name="Oba Y."/>
            <person name="Sakakibara Y."/>
        </authorList>
    </citation>
    <scope>NUCLEOTIDE SEQUENCE</scope>
</reference>
<sequence>MAAPTHFRSIFFQGAPEIFGPDDRTRRDGLVNALIAANAAKYNEDVRTPPDAATQQRLADDVGTAKENLIAFDNEFGAAAFNRQLATKQRVNSWVANVQAALTQFVVPGPAPANIAAADTLYIASIPEFGLNAYVDPVDAAVAGANGSNPIPSTLEAYIVQQLRTMLTTNFHAFKVVFAITCCSYGVLSGAVQTIPLATDPSTVRRAVLWPKIGGISQITVITSAPAVPTKRIPKTQFADADRWRGASFINLFPINYASDPRPARLRFEVTFPGGTVALGFTTCADGVFEKHKDVNLCVYLSDTFPIENFADSTNSFVLNDQRSPQPGPLNMRFRAGFYRMYDKSTLPATWETDPDRLENVLRTSVYAGTIPANIVAAAKASKTQTWKYCYYEGRIDPNNHFFPPGPPHGPVICRPSEWIPVPPRTPASGRLPTRVGVTPPAATPAQILGAFSAGSGDAPCTVAAHDHDIRRTHGGGTKTPRPHQPRQRHAHSHPVPVPPQDFLPQQHGTNTSNNKQPRWSVPVQRGLPCLAGHVAPIFLGSAKRNNGPAFSSSGSGAG</sequence>